<comment type="caution">
    <text evidence="2">The sequence shown here is derived from an EMBL/GenBank/DDBJ whole genome shotgun (WGS) entry which is preliminary data.</text>
</comment>
<proteinExistence type="predicted"/>
<evidence type="ECO:0008006" key="4">
    <source>
        <dbReference type="Google" id="ProtNLM"/>
    </source>
</evidence>
<keyword evidence="1" id="KW-0732">Signal</keyword>
<name>A0A7X0MVJ4_9GAMM</name>
<keyword evidence="3" id="KW-1185">Reference proteome</keyword>
<protein>
    <recommendedName>
        <fullName evidence="4">Beta-barrel assembly machine subunit BamE</fullName>
    </recommendedName>
</protein>
<dbReference type="EMBL" id="JACHHT010000002">
    <property type="protein sequence ID" value="MBB6521776.1"/>
    <property type="molecule type" value="Genomic_DNA"/>
</dbReference>
<dbReference type="Proteomes" id="UP000528457">
    <property type="component" value="Unassembled WGS sequence"/>
</dbReference>
<evidence type="ECO:0000313" key="3">
    <source>
        <dbReference type="Proteomes" id="UP000528457"/>
    </source>
</evidence>
<organism evidence="2 3">
    <name type="scientific">Pseudoteredinibacter isoporae</name>
    <dbReference type="NCBI Taxonomy" id="570281"/>
    <lineage>
        <taxon>Bacteria</taxon>
        <taxon>Pseudomonadati</taxon>
        <taxon>Pseudomonadota</taxon>
        <taxon>Gammaproteobacteria</taxon>
        <taxon>Cellvibrionales</taxon>
        <taxon>Cellvibrionaceae</taxon>
        <taxon>Pseudoteredinibacter</taxon>
    </lineage>
</organism>
<evidence type="ECO:0000256" key="1">
    <source>
        <dbReference type="SAM" id="SignalP"/>
    </source>
</evidence>
<reference evidence="2 3" key="1">
    <citation type="submission" date="2020-08" db="EMBL/GenBank/DDBJ databases">
        <title>Genomic Encyclopedia of Type Strains, Phase IV (KMG-IV): sequencing the most valuable type-strain genomes for metagenomic binning, comparative biology and taxonomic classification.</title>
        <authorList>
            <person name="Goeker M."/>
        </authorList>
    </citation>
    <scope>NUCLEOTIDE SEQUENCE [LARGE SCALE GENOMIC DNA]</scope>
    <source>
        <strain evidence="2 3">DSM 22368</strain>
    </source>
</reference>
<gene>
    <name evidence="2" type="ORF">HNR48_002061</name>
</gene>
<feature type="signal peptide" evidence="1">
    <location>
        <begin position="1"/>
        <end position="21"/>
    </location>
</feature>
<evidence type="ECO:0000313" key="2">
    <source>
        <dbReference type="EMBL" id="MBB6521776.1"/>
    </source>
</evidence>
<feature type="chain" id="PRO_5031479688" description="Beta-barrel assembly machine subunit BamE" evidence="1">
    <location>
        <begin position="22"/>
        <end position="139"/>
    </location>
</feature>
<dbReference type="InParanoid" id="A0A7X0MVJ4"/>
<dbReference type="RefSeq" id="WP_166844557.1">
    <property type="nucleotide sequence ID" value="NZ_JAAONY010000002.1"/>
</dbReference>
<dbReference type="AlphaFoldDB" id="A0A7X0MVJ4"/>
<accession>A0A7X0MVJ4</accession>
<sequence>MTYTNALKTFILILSCSFLTAACSSYMAANQPGKLDLDLFQSGTPKSLLIAEFGRPAQEQVEEDGVKYDIYVFNQGYSTVEKTGRALIHGVADIATLGLWEVVGTPIETARSGQKMAVKVSYDESNLVEKVFFLKRKYG</sequence>